<evidence type="ECO:0000259" key="3">
    <source>
        <dbReference type="PROSITE" id="PS50110"/>
    </source>
</evidence>
<dbReference type="InterPro" id="IPR050595">
    <property type="entry name" value="Bact_response_regulator"/>
</dbReference>
<dbReference type="PROSITE" id="PS50110">
    <property type="entry name" value="RESPONSE_REGULATORY"/>
    <property type="match status" value="1"/>
</dbReference>
<name>A0A932EPC0_9BACT</name>
<dbReference type="PANTHER" id="PTHR44591">
    <property type="entry name" value="STRESS RESPONSE REGULATOR PROTEIN 1"/>
    <property type="match status" value="1"/>
</dbReference>
<keyword evidence="1 2" id="KW-0597">Phosphoprotein</keyword>
<dbReference type="SUPFAM" id="SSF52172">
    <property type="entry name" value="CheY-like"/>
    <property type="match status" value="1"/>
</dbReference>
<feature type="modified residue" description="4-aspartylphosphate" evidence="2">
    <location>
        <position position="60"/>
    </location>
</feature>
<protein>
    <submittedName>
        <fullName evidence="4">Response regulator</fullName>
    </submittedName>
</protein>
<evidence type="ECO:0000313" key="5">
    <source>
        <dbReference type="Proteomes" id="UP000779809"/>
    </source>
</evidence>
<dbReference type="InterPro" id="IPR011006">
    <property type="entry name" value="CheY-like_superfamily"/>
</dbReference>
<dbReference type="PANTHER" id="PTHR44591:SF3">
    <property type="entry name" value="RESPONSE REGULATORY DOMAIN-CONTAINING PROTEIN"/>
    <property type="match status" value="1"/>
</dbReference>
<dbReference type="Pfam" id="PF00072">
    <property type="entry name" value="Response_reg"/>
    <property type="match status" value="1"/>
</dbReference>
<dbReference type="InterPro" id="IPR001789">
    <property type="entry name" value="Sig_transdc_resp-reg_receiver"/>
</dbReference>
<gene>
    <name evidence="4" type="ORF">HYX28_07815</name>
</gene>
<dbReference type="AlphaFoldDB" id="A0A932EPC0"/>
<evidence type="ECO:0000256" key="1">
    <source>
        <dbReference type="ARBA" id="ARBA00022553"/>
    </source>
</evidence>
<dbReference type="CDD" id="cd00156">
    <property type="entry name" value="REC"/>
    <property type="match status" value="1"/>
</dbReference>
<accession>A0A932EPC0</accession>
<evidence type="ECO:0000256" key="2">
    <source>
        <dbReference type="PROSITE-ProRule" id="PRU00169"/>
    </source>
</evidence>
<proteinExistence type="predicted"/>
<dbReference type="EMBL" id="JACPNR010000009">
    <property type="protein sequence ID" value="MBI2678675.1"/>
    <property type="molecule type" value="Genomic_DNA"/>
</dbReference>
<feature type="domain" description="Response regulatory" evidence="3">
    <location>
        <begin position="11"/>
        <end position="127"/>
    </location>
</feature>
<organism evidence="4 5">
    <name type="scientific">Candidatus Korobacter versatilis</name>
    <dbReference type="NCBI Taxonomy" id="658062"/>
    <lineage>
        <taxon>Bacteria</taxon>
        <taxon>Pseudomonadati</taxon>
        <taxon>Acidobacteriota</taxon>
        <taxon>Terriglobia</taxon>
        <taxon>Terriglobales</taxon>
        <taxon>Candidatus Korobacteraceae</taxon>
        <taxon>Candidatus Korobacter</taxon>
    </lineage>
</organism>
<reference evidence="4" key="1">
    <citation type="submission" date="2020-07" db="EMBL/GenBank/DDBJ databases">
        <title>Huge and variable diversity of episymbiotic CPR bacteria and DPANN archaea in groundwater ecosystems.</title>
        <authorList>
            <person name="He C.Y."/>
            <person name="Keren R."/>
            <person name="Whittaker M."/>
            <person name="Farag I.F."/>
            <person name="Doudna J."/>
            <person name="Cate J.H.D."/>
            <person name="Banfield J.F."/>
        </authorList>
    </citation>
    <scope>NUCLEOTIDE SEQUENCE</scope>
    <source>
        <strain evidence="4">NC_groundwater_580_Pr5_B-0.1um_64_19</strain>
    </source>
</reference>
<dbReference type="Gene3D" id="3.40.50.2300">
    <property type="match status" value="1"/>
</dbReference>
<dbReference type="GO" id="GO:0000160">
    <property type="term" value="P:phosphorelay signal transduction system"/>
    <property type="evidence" value="ECO:0007669"/>
    <property type="project" value="InterPro"/>
</dbReference>
<dbReference type="SMART" id="SM00448">
    <property type="entry name" value="REC"/>
    <property type="match status" value="1"/>
</dbReference>
<comment type="caution">
    <text evidence="4">The sequence shown here is derived from an EMBL/GenBank/DDBJ whole genome shotgun (WGS) entry which is preliminary data.</text>
</comment>
<dbReference type="Proteomes" id="UP000779809">
    <property type="component" value="Unassembled WGS sequence"/>
</dbReference>
<sequence>MSDLAQGATPTIYFIDDSATMREVIKIAFRRENINVVACNDAASALAMIEQERPSIVITDVIMPDKDGYEVCQYIKQHPVLGKTPVILMSGVVNRAVAEKAFAVKADELIRKPFQPQDLITRVKHLLYPGAPVQAVPPPEAASAALSSIFASASHPAPRPASAMRPAPAQPAYVPPAPRPVAAPMAAPAAAAAAPAPAHVAPPMPVRPTATATMDAAKLKNEIMRLESLVKKLQSELTAEREYSRALEAHVKTLQASE</sequence>
<evidence type="ECO:0000313" key="4">
    <source>
        <dbReference type="EMBL" id="MBI2678675.1"/>
    </source>
</evidence>